<evidence type="ECO:0000256" key="4">
    <source>
        <dbReference type="ARBA" id="ARBA00022692"/>
    </source>
</evidence>
<accession>A0A0F5K2Z2</accession>
<feature type="transmembrane region" description="Helical" evidence="7">
    <location>
        <begin position="7"/>
        <end position="29"/>
    </location>
</feature>
<keyword evidence="4 7" id="KW-0812">Transmembrane</keyword>
<organism evidence="9 10">
    <name type="scientific">Robbsia andropogonis</name>
    <dbReference type="NCBI Taxonomy" id="28092"/>
    <lineage>
        <taxon>Bacteria</taxon>
        <taxon>Pseudomonadati</taxon>
        <taxon>Pseudomonadota</taxon>
        <taxon>Betaproteobacteria</taxon>
        <taxon>Burkholderiales</taxon>
        <taxon>Burkholderiaceae</taxon>
        <taxon>Robbsia</taxon>
    </lineage>
</organism>
<dbReference type="Pfam" id="PF00528">
    <property type="entry name" value="BPD_transp_1"/>
    <property type="match status" value="1"/>
</dbReference>
<feature type="transmembrane region" description="Helical" evidence="7">
    <location>
        <begin position="303"/>
        <end position="322"/>
    </location>
</feature>
<dbReference type="OrthoDB" id="9803623at2"/>
<evidence type="ECO:0000256" key="5">
    <source>
        <dbReference type="ARBA" id="ARBA00022989"/>
    </source>
</evidence>
<dbReference type="SUPFAM" id="SSF161098">
    <property type="entry name" value="MetI-like"/>
    <property type="match status" value="1"/>
</dbReference>
<dbReference type="GO" id="GO:0071916">
    <property type="term" value="F:dipeptide transmembrane transporter activity"/>
    <property type="evidence" value="ECO:0007669"/>
    <property type="project" value="TreeGrafter"/>
</dbReference>
<dbReference type="InterPro" id="IPR045621">
    <property type="entry name" value="BPD_transp_1_N"/>
</dbReference>
<evidence type="ECO:0000256" key="7">
    <source>
        <dbReference type="RuleBase" id="RU363032"/>
    </source>
</evidence>
<dbReference type="Gene3D" id="1.10.3720.10">
    <property type="entry name" value="MetI-like"/>
    <property type="match status" value="1"/>
</dbReference>
<dbReference type="STRING" id="28092.WM40_07540"/>
<evidence type="ECO:0000256" key="3">
    <source>
        <dbReference type="ARBA" id="ARBA00022475"/>
    </source>
</evidence>
<dbReference type="PROSITE" id="PS50928">
    <property type="entry name" value="ABC_TM1"/>
    <property type="match status" value="1"/>
</dbReference>
<dbReference type="PATRIC" id="fig|28092.6.peg.1785"/>
<name>A0A0F5K2Z2_9BURK</name>
<feature type="transmembrane region" description="Helical" evidence="7">
    <location>
        <begin position="101"/>
        <end position="122"/>
    </location>
</feature>
<dbReference type="PANTHER" id="PTHR43163:SF6">
    <property type="entry name" value="DIPEPTIDE TRANSPORT SYSTEM PERMEASE PROTEIN DPPB-RELATED"/>
    <property type="match status" value="1"/>
</dbReference>
<evidence type="ECO:0000259" key="8">
    <source>
        <dbReference type="PROSITE" id="PS50928"/>
    </source>
</evidence>
<dbReference type="Pfam" id="PF19300">
    <property type="entry name" value="BPD_transp_1_N"/>
    <property type="match status" value="1"/>
</dbReference>
<dbReference type="GO" id="GO:0005886">
    <property type="term" value="C:plasma membrane"/>
    <property type="evidence" value="ECO:0007669"/>
    <property type="project" value="UniProtKB-SubCell"/>
</dbReference>
<dbReference type="EMBL" id="LAQU01000005">
    <property type="protein sequence ID" value="KKB64300.1"/>
    <property type="molecule type" value="Genomic_DNA"/>
</dbReference>
<evidence type="ECO:0000256" key="6">
    <source>
        <dbReference type="ARBA" id="ARBA00023136"/>
    </source>
</evidence>
<comment type="subcellular location">
    <subcellularLocation>
        <location evidence="1 7">Cell membrane</location>
        <topology evidence="1 7">Multi-pass membrane protein</topology>
    </subcellularLocation>
</comment>
<dbReference type="InterPro" id="IPR035906">
    <property type="entry name" value="MetI-like_sf"/>
</dbReference>
<keyword evidence="6 7" id="KW-0472">Membrane</keyword>
<feature type="transmembrane region" description="Helical" evidence="7">
    <location>
        <begin position="134"/>
        <end position="156"/>
    </location>
</feature>
<gene>
    <name evidence="9" type="ORF">WM40_07540</name>
</gene>
<comment type="caution">
    <text evidence="9">The sequence shown here is derived from an EMBL/GenBank/DDBJ whole genome shotgun (WGS) entry which is preliminary data.</text>
</comment>
<keyword evidence="3" id="KW-1003">Cell membrane</keyword>
<feature type="domain" description="ABC transmembrane type-1" evidence="8">
    <location>
        <begin position="95"/>
        <end position="326"/>
    </location>
</feature>
<dbReference type="PANTHER" id="PTHR43163">
    <property type="entry name" value="DIPEPTIDE TRANSPORT SYSTEM PERMEASE PROTEIN DPPB-RELATED"/>
    <property type="match status" value="1"/>
</dbReference>
<comment type="similarity">
    <text evidence="7">Belongs to the binding-protein-dependent transport system permease family.</text>
</comment>
<dbReference type="CDD" id="cd06261">
    <property type="entry name" value="TM_PBP2"/>
    <property type="match status" value="1"/>
</dbReference>
<evidence type="ECO:0000256" key="2">
    <source>
        <dbReference type="ARBA" id="ARBA00022448"/>
    </source>
</evidence>
<keyword evidence="2 7" id="KW-0813">Transport</keyword>
<evidence type="ECO:0000313" key="9">
    <source>
        <dbReference type="EMBL" id="KKB64300.1"/>
    </source>
</evidence>
<keyword evidence="5 7" id="KW-1133">Transmembrane helix</keyword>
<evidence type="ECO:0000256" key="1">
    <source>
        <dbReference type="ARBA" id="ARBA00004651"/>
    </source>
</evidence>
<dbReference type="Proteomes" id="UP000033618">
    <property type="component" value="Unassembled WGS sequence"/>
</dbReference>
<evidence type="ECO:0000313" key="10">
    <source>
        <dbReference type="Proteomes" id="UP000033618"/>
    </source>
</evidence>
<dbReference type="AlphaFoldDB" id="A0A0F5K2Z2"/>
<dbReference type="RefSeq" id="WP_046152543.1">
    <property type="nucleotide sequence ID" value="NZ_CADFGU010000003.1"/>
</dbReference>
<protein>
    <recommendedName>
        <fullName evidence="8">ABC transmembrane type-1 domain-containing protein</fullName>
    </recommendedName>
</protein>
<feature type="transmembrane region" description="Helical" evidence="7">
    <location>
        <begin position="199"/>
        <end position="219"/>
    </location>
</feature>
<keyword evidence="10" id="KW-1185">Reference proteome</keyword>
<proteinExistence type="inferred from homology"/>
<dbReference type="InterPro" id="IPR000515">
    <property type="entry name" value="MetI-like"/>
</dbReference>
<reference evidence="9 10" key="1">
    <citation type="submission" date="2015-03" db="EMBL/GenBank/DDBJ databases">
        <title>Draft Genome Sequence of Burkholderia andropogonis type strain ICMP2807, isolated from Sorghum bicolor.</title>
        <authorList>
            <person name="Lopes-Santos L."/>
            <person name="Castro D.B."/>
            <person name="Ottoboni L.M."/>
            <person name="Park D."/>
            <person name="Weirc B.S."/>
            <person name="Destefano S.A."/>
        </authorList>
    </citation>
    <scope>NUCLEOTIDE SEQUENCE [LARGE SCALE GENOMIC DNA]</scope>
    <source>
        <strain evidence="9 10">ICMP2807</strain>
    </source>
</reference>
<feature type="transmembrane region" description="Helical" evidence="7">
    <location>
        <begin position="257"/>
        <end position="279"/>
    </location>
</feature>
<sequence>MGWGLKRLVSAGIVIVVAAIGTFLLARLLPGDPVAHLASGVAANAEGLAALRHRLGLDVPVSRQLGRYLLGLCRGDWGRSYATGEPVLQELRDRLPASLELTLVGLLLSTIIGIPLGIAAASRRSGPVAVFYRWLTSAGIGLPSFVIGLLLIHIFYFRLGWAPEPSGRIDAFAIAPPYHTGFFLIDAWIAHDGVLWRDAFRHLLLPAATMALFGMAPLARMTCSAMQQALDSAPVRTARSLDLPPWRVLRDYTLAQAAAPIVTAFGMVASYLLAANIAVERVFTWPGIGTYALDALAASDYPALQGFILMVAILFAVWNMLIDCLTAVLDPRVAEIEQ</sequence>